<dbReference type="GO" id="GO:0006508">
    <property type="term" value="P:proteolysis"/>
    <property type="evidence" value="ECO:0007669"/>
    <property type="project" value="UniProtKB-KW"/>
</dbReference>
<dbReference type="SUPFAM" id="SSF50156">
    <property type="entry name" value="PDZ domain-like"/>
    <property type="match status" value="1"/>
</dbReference>
<proteinExistence type="inferred from homology"/>
<dbReference type="Pfam" id="PF03572">
    <property type="entry name" value="Peptidase_S41"/>
    <property type="match status" value="1"/>
</dbReference>
<accession>A0A1W1BSS4</accession>
<reference evidence="6" key="1">
    <citation type="submission" date="2016-10" db="EMBL/GenBank/DDBJ databases">
        <authorList>
            <person name="de Groot N.N."/>
        </authorList>
    </citation>
    <scope>NUCLEOTIDE SEQUENCE</scope>
</reference>
<dbReference type="InterPro" id="IPR029045">
    <property type="entry name" value="ClpP/crotonase-like_dom_sf"/>
</dbReference>
<evidence type="ECO:0000256" key="1">
    <source>
        <dbReference type="ARBA" id="ARBA00009179"/>
    </source>
</evidence>
<feature type="domain" description="PDZ" evidence="5">
    <location>
        <begin position="81"/>
        <end position="163"/>
    </location>
</feature>
<dbReference type="FunFam" id="3.90.226.10:FF:000029">
    <property type="entry name" value="Peptidase, S41 family"/>
    <property type="match status" value="1"/>
</dbReference>
<comment type="similarity">
    <text evidence="1">Belongs to the peptidase S41A family.</text>
</comment>
<dbReference type="AlphaFoldDB" id="A0A1W1BSS4"/>
<dbReference type="Gene3D" id="3.30.750.44">
    <property type="match status" value="1"/>
</dbReference>
<dbReference type="InterPro" id="IPR005151">
    <property type="entry name" value="Tail-specific_protease"/>
</dbReference>
<dbReference type="Gene3D" id="2.30.42.10">
    <property type="match status" value="1"/>
</dbReference>
<dbReference type="PROSITE" id="PS50106">
    <property type="entry name" value="PDZ"/>
    <property type="match status" value="1"/>
</dbReference>
<organism evidence="6">
    <name type="scientific">hydrothermal vent metagenome</name>
    <dbReference type="NCBI Taxonomy" id="652676"/>
    <lineage>
        <taxon>unclassified sequences</taxon>
        <taxon>metagenomes</taxon>
        <taxon>ecological metagenomes</taxon>
    </lineage>
</organism>
<dbReference type="CDD" id="cd07560">
    <property type="entry name" value="Peptidase_S41_CPP"/>
    <property type="match status" value="1"/>
</dbReference>
<keyword evidence="4" id="KW-0720">Serine protease</keyword>
<dbReference type="SMART" id="SM00245">
    <property type="entry name" value="TSPc"/>
    <property type="match status" value="1"/>
</dbReference>
<dbReference type="EC" id="3.4.21.102" evidence="6"/>
<dbReference type="InterPro" id="IPR004447">
    <property type="entry name" value="Peptidase_S41A"/>
</dbReference>
<dbReference type="SMART" id="SM00228">
    <property type="entry name" value="PDZ"/>
    <property type="match status" value="1"/>
</dbReference>
<keyword evidence="3 6" id="KW-0378">Hydrolase</keyword>
<dbReference type="EMBL" id="FPHJ01000017">
    <property type="protein sequence ID" value="SFV56544.1"/>
    <property type="molecule type" value="Genomic_DNA"/>
</dbReference>
<dbReference type="NCBIfam" id="TIGR00225">
    <property type="entry name" value="prc"/>
    <property type="match status" value="1"/>
</dbReference>
<dbReference type="FunFam" id="2.30.42.10:FF:000063">
    <property type="entry name" value="Peptidase, S41 family"/>
    <property type="match status" value="1"/>
</dbReference>
<dbReference type="GO" id="GO:0030288">
    <property type="term" value="C:outer membrane-bounded periplasmic space"/>
    <property type="evidence" value="ECO:0007669"/>
    <property type="project" value="TreeGrafter"/>
</dbReference>
<evidence type="ECO:0000256" key="2">
    <source>
        <dbReference type="ARBA" id="ARBA00022670"/>
    </source>
</evidence>
<dbReference type="SUPFAM" id="SSF52096">
    <property type="entry name" value="ClpP/crotonase"/>
    <property type="match status" value="1"/>
</dbReference>
<name>A0A1W1BSS4_9ZZZZ</name>
<dbReference type="Gene3D" id="3.90.226.10">
    <property type="entry name" value="2-enoyl-CoA Hydratase, Chain A, domain 1"/>
    <property type="match status" value="1"/>
</dbReference>
<evidence type="ECO:0000259" key="5">
    <source>
        <dbReference type="PROSITE" id="PS50106"/>
    </source>
</evidence>
<evidence type="ECO:0000256" key="4">
    <source>
        <dbReference type="ARBA" id="ARBA00022825"/>
    </source>
</evidence>
<evidence type="ECO:0000313" key="6">
    <source>
        <dbReference type="EMBL" id="SFV56544.1"/>
    </source>
</evidence>
<dbReference type="InterPro" id="IPR055210">
    <property type="entry name" value="CtpA/B_N"/>
</dbReference>
<dbReference type="CDD" id="cd06782">
    <property type="entry name" value="cpPDZ_CPP-like"/>
    <property type="match status" value="1"/>
</dbReference>
<dbReference type="InterPro" id="IPR036034">
    <property type="entry name" value="PDZ_sf"/>
</dbReference>
<dbReference type="Pfam" id="PF22694">
    <property type="entry name" value="CtpB_N-like"/>
    <property type="match status" value="1"/>
</dbReference>
<dbReference type="GO" id="GO:0004252">
    <property type="term" value="F:serine-type endopeptidase activity"/>
    <property type="evidence" value="ECO:0007669"/>
    <property type="project" value="UniProtKB-EC"/>
</dbReference>
<gene>
    <name evidence="6" type="ORF">MNB_SUP05-5-494</name>
</gene>
<keyword evidence="2 6" id="KW-0645">Protease</keyword>
<dbReference type="Pfam" id="PF13180">
    <property type="entry name" value="PDZ_2"/>
    <property type="match status" value="1"/>
</dbReference>
<dbReference type="GO" id="GO:0007165">
    <property type="term" value="P:signal transduction"/>
    <property type="evidence" value="ECO:0007669"/>
    <property type="project" value="TreeGrafter"/>
</dbReference>
<dbReference type="PANTHER" id="PTHR32060">
    <property type="entry name" value="TAIL-SPECIFIC PROTEASE"/>
    <property type="match status" value="1"/>
</dbReference>
<evidence type="ECO:0000256" key="3">
    <source>
        <dbReference type="ARBA" id="ARBA00022801"/>
    </source>
</evidence>
<sequence>MRLLFLLIFTIFFNTTLIAKEQSKTVVSLPIEELKSFVRIFEYIKNNYVDKKTDTELFQSAIDGMVKSLDPHSAYLKPKAQKKLKESTTGKFGGLGIVINKKGDYIEVVSPIDDTPAYKAGFLSNDLIIKINEHDVKGMPLSKSVDLMRGIPGTPITITIKRENVKEPIVFNIKRAKITIQTVKGYLLKNNIAYVRISSFQGPTYGLLKKSIDKLKKQSKNKLTGLILDLRNNPGGLLNAAVNISDLFLDNEGLIVYTKGRIASSKVSFSSKKGDYLNKLPIVVLINGGSASASEIVTGALQDHKRAIVMGQTSFGKGSVQTAIELPKKFGLKITTARYYTPSGNSIQARGIIPDIKLKDIDLSKIKDTKHFRKESDLKGALKNPNEVKQKATKTFKKLKKLTKVEQKREEERLKKIKQLENDYFVYEAINLLKGINITK</sequence>
<dbReference type="PANTHER" id="PTHR32060:SF30">
    <property type="entry name" value="CARBOXY-TERMINAL PROCESSING PROTEASE CTPA"/>
    <property type="match status" value="1"/>
</dbReference>
<dbReference type="InterPro" id="IPR001478">
    <property type="entry name" value="PDZ"/>
</dbReference>
<protein>
    <submittedName>
        <fullName evidence="6">Carboxyl-terminal protease</fullName>
        <ecNumber evidence="6">3.4.21.102</ecNumber>
    </submittedName>
</protein>